<proteinExistence type="predicted"/>
<protein>
    <submittedName>
        <fullName evidence="2">Uncharacterized protein</fullName>
    </submittedName>
</protein>
<organism evidence="2 3">
    <name type="scientific">Curtobacterium luteum</name>
    <dbReference type="NCBI Taxonomy" id="33881"/>
    <lineage>
        <taxon>Bacteria</taxon>
        <taxon>Bacillati</taxon>
        <taxon>Actinomycetota</taxon>
        <taxon>Actinomycetes</taxon>
        <taxon>Micrococcales</taxon>
        <taxon>Microbacteriaceae</taxon>
        <taxon>Curtobacterium</taxon>
    </lineage>
</organism>
<reference evidence="2 3" key="1">
    <citation type="journal article" date="2016" name="Front. Microbiol.">
        <title>Genomic Resource of Rice Seed Associated Bacteria.</title>
        <authorList>
            <person name="Midha S."/>
            <person name="Bansal K."/>
            <person name="Sharma S."/>
            <person name="Kumar N."/>
            <person name="Patil P.P."/>
            <person name="Chaudhry V."/>
            <person name="Patil P.B."/>
        </authorList>
    </citation>
    <scope>NUCLEOTIDE SEQUENCE [LARGE SCALE GENOMIC DNA]</scope>
    <source>
        <strain evidence="2 3">NS184</strain>
    </source>
</reference>
<dbReference type="STRING" id="33881.NS184_13205"/>
<sequence>MLVVGAVGLVTLGVSVPASGIAEAATIGAGLVLALLDRSLVRRGAGSAPEQEATGRSAAVPAPVAQLLAASAPGGSGSTRTSGDADWAPSVDRLRPVLVGHSVDDARAVHSDAPHLVVVGRGVLARAVFDAVAAQARADAAEVRASDDLPDGIPAPGDGTAVVVCTDARTGSRRTVVLVAEHDHVPRRADLLVTVGRTGCTVRTDDDHAVRILPVLPLVEPPSVPAGADRATRGRPASNRLAGRLPRARVTADRPRRGRPPPVHRRRAPAHPSPP</sequence>
<dbReference type="Proteomes" id="UP000078252">
    <property type="component" value="Unassembled WGS sequence"/>
</dbReference>
<comment type="caution">
    <text evidence="2">The sequence shown here is derived from an EMBL/GenBank/DDBJ whole genome shotgun (WGS) entry which is preliminary data.</text>
</comment>
<evidence type="ECO:0000313" key="3">
    <source>
        <dbReference type="Proteomes" id="UP000078252"/>
    </source>
</evidence>
<accession>A0A175RJ92</accession>
<evidence type="ECO:0000313" key="2">
    <source>
        <dbReference type="EMBL" id="KTR03817.1"/>
    </source>
</evidence>
<feature type="region of interest" description="Disordered" evidence="1">
    <location>
        <begin position="221"/>
        <end position="275"/>
    </location>
</feature>
<dbReference type="EMBL" id="LDQC01000076">
    <property type="protein sequence ID" value="KTR03817.1"/>
    <property type="molecule type" value="Genomic_DNA"/>
</dbReference>
<gene>
    <name evidence="2" type="ORF">NS184_13205</name>
</gene>
<feature type="compositionally biased region" description="Basic residues" evidence="1">
    <location>
        <begin position="256"/>
        <end position="269"/>
    </location>
</feature>
<name>A0A175RJ92_9MICO</name>
<evidence type="ECO:0000256" key="1">
    <source>
        <dbReference type="SAM" id="MobiDB-lite"/>
    </source>
</evidence>
<dbReference type="AlphaFoldDB" id="A0A175RJ92"/>